<reference evidence="1" key="1">
    <citation type="submission" date="2021-06" db="EMBL/GenBank/DDBJ databases">
        <authorList>
            <person name="Kallberg Y."/>
            <person name="Tangrot J."/>
            <person name="Rosling A."/>
        </authorList>
    </citation>
    <scope>NUCLEOTIDE SEQUENCE</scope>
    <source>
        <strain evidence="1">AU212A</strain>
    </source>
</reference>
<organism evidence="1 2">
    <name type="scientific">Scutellospora calospora</name>
    <dbReference type="NCBI Taxonomy" id="85575"/>
    <lineage>
        <taxon>Eukaryota</taxon>
        <taxon>Fungi</taxon>
        <taxon>Fungi incertae sedis</taxon>
        <taxon>Mucoromycota</taxon>
        <taxon>Glomeromycotina</taxon>
        <taxon>Glomeromycetes</taxon>
        <taxon>Diversisporales</taxon>
        <taxon>Gigasporaceae</taxon>
        <taxon>Scutellospora</taxon>
    </lineage>
</organism>
<comment type="caution">
    <text evidence="1">The sequence shown here is derived from an EMBL/GenBank/DDBJ whole genome shotgun (WGS) entry which is preliminary data.</text>
</comment>
<name>A0ACA9PFC8_9GLOM</name>
<sequence>YDRSYFMKNHLANYCEDCSNEINTYWQQRLANEVNNYTQNISECSPEPLPYDINNQIN</sequence>
<proteinExistence type="predicted"/>
<protein>
    <submittedName>
        <fullName evidence="1">9960_t:CDS:1</fullName>
    </submittedName>
</protein>
<keyword evidence="2" id="KW-1185">Reference proteome</keyword>
<evidence type="ECO:0000313" key="1">
    <source>
        <dbReference type="EMBL" id="CAG8707008.1"/>
    </source>
</evidence>
<dbReference type="Proteomes" id="UP000789860">
    <property type="component" value="Unassembled WGS sequence"/>
</dbReference>
<evidence type="ECO:0000313" key="2">
    <source>
        <dbReference type="Proteomes" id="UP000789860"/>
    </source>
</evidence>
<gene>
    <name evidence="1" type="ORF">SCALOS_LOCUS10721</name>
</gene>
<dbReference type="EMBL" id="CAJVPM010041684">
    <property type="protein sequence ID" value="CAG8707008.1"/>
    <property type="molecule type" value="Genomic_DNA"/>
</dbReference>
<accession>A0ACA9PFC8</accession>
<feature type="non-terminal residue" evidence="1">
    <location>
        <position position="1"/>
    </location>
</feature>